<dbReference type="EMBL" id="BLVP01000002">
    <property type="protein sequence ID" value="GFM35945.1"/>
    <property type="molecule type" value="Genomic_DNA"/>
</dbReference>
<evidence type="ECO:0000259" key="2">
    <source>
        <dbReference type="Pfam" id="PF04536"/>
    </source>
</evidence>
<dbReference type="AlphaFoldDB" id="A0A7J0BS18"/>
<comment type="caution">
    <text evidence="3">The sequence shown here is derived from an EMBL/GenBank/DDBJ whole genome shotgun (WGS) entry which is preliminary data.</text>
</comment>
<keyword evidence="1" id="KW-0812">Transmembrane</keyword>
<keyword evidence="1" id="KW-0472">Membrane</keyword>
<evidence type="ECO:0000313" key="4">
    <source>
        <dbReference type="Proteomes" id="UP000503820"/>
    </source>
</evidence>
<keyword evidence="1" id="KW-1133">Transmembrane helix</keyword>
<evidence type="ECO:0000313" key="3">
    <source>
        <dbReference type="EMBL" id="GFM35945.1"/>
    </source>
</evidence>
<keyword evidence="4" id="KW-1185">Reference proteome</keyword>
<protein>
    <recommendedName>
        <fullName evidence="2">TPM domain-containing protein</fullName>
    </recommendedName>
</protein>
<reference evidence="3 4" key="1">
    <citation type="submission" date="2020-05" db="EMBL/GenBank/DDBJ databases">
        <title>Draft genome sequence of Desulfovibrio psychrotolerans JS1T.</title>
        <authorList>
            <person name="Ueno A."/>
            <person name="Tamazawa S."/>
            <person name="Tamamura S."/>
            <person name="Murakami T."/>
            <person name="Kiyama T."/>
            <person name="Inomata H."/>
            <person name="Amano Y."/>
            <person name="Miyakawa K."/>
            <person name="Tamaki H."/>
            <person name="Naganuma T."/>
            <person name="Kaneko K."/>
        </authorList>
    </citation>
    <scope>NUCLEOTIDE SEQUENCE [LARGE SCALE GENOMIC DNA]</scope>
    <source>
        <strain evidence="3 4">JS1</strain>
    </source>
</reference>
<dbReference type="RefSeq" id="WP_174408647.1">
    <property type="nucleotide sequence ID" value="NZ_BLVP01000002.1"/>
</dbReference>
<name>A0A7J0BS18_9BACT</name>
<gene>
    <name evidence="3" type="ORF">DSM19430T_06290</name>
</gene>
<feature type="transmembrane region" description="Helical" evidence="1">
    <location>
        <begin position="18"/>
        <end position="38"/>
    </location>
</feature>
<dbReference type="InterPro" id="IPR007621">
    <property type="entry name" value="TPM_dom"/>
</dbReference>
<evidence type="ECO:0000256" key="1">
    <source>
        <dbReference type="SAM" id="Phobius"/>
    </source>
</evidence>
<sequence length="164" mass="18944">MLFRGRGPVVHGETGSEVFLRTMLLLAVFSLVGVAFWYQSGSNLREVYSRGTVWDEADALTREQRAALRDYAAALRERHGMRFRLHVRKGPVELPVLDERTLFIGINPETRQVLVEFPQLLRRALGDEYMYRLQNEHFTPYFERGEWQTGLADALAQLWLDMGG</sequence>
<feature type="domain" description="TPM" evidence="2">
    <location>
        <begin position="102"/>
        <end position="158"/>
    </location>
</feature>
<organism evidence="3 4">
    <name type="scientific">Desulfovibrio psychrotolerans</name>
    <dbReference type="NCBI Taxonomy" id="415242"/>
    <lineage>
        <taxon>Bacteria</taxon>
        <taxon>Pseudomonadati</taxon>
        <taxon>Thermodesulfobacteriota</taxon>
        <taxon>Desulfovibrionia</taxon>
        <taxon>Desulfovibrionales</taxon>
        <taxon>Desulfovibrionaceae</taxon>
        <taxon>Desulfovibrio</taxon>
    </lineage>
</organism>
<proteinExistence type="predicted"/>
<accession>A0A7J0BS18</accession>
<dbReference type="Pfam" id="PF04536">
    <property type="entry name" value="TPM_phosphatase"/>
    <property type="match status" value="1"/>
</dbReference>
<dbReference type="Proteomes" id="UP000503820">
    <property type="component" value="Unassembled WGS sequence"/>
</dbReference>